<dbReference type="InterPro" id="IPR002328">
    <property type="entry name" value="ADH_Zn_CS"/>
</dbReference>
<name>A0A173U4U6_ANAHA</name>
<dbReference type="Proteomes" id="UP000095553">
    <property type="component" value="Unassembled WGS sequence"/>
</dbReference>
<keyword evidence="3 7" id="KW-0560">Oxidoreductase</keyword>
<dbReference type="SUPFAM" id="SSF50129">
    <property type="entry name" value="GroES-like"/>
    <property type="match status" value="1"/>
</dbReference>
<reference evidence="7 9" key="1">
    <citation type="submission" date="2015-09" db="EMBL/GenBank/DDBJ databases">
        <authorList>
            <consortium name="Pathogen Informatics"/>
        </authorList>
    </citation>
    <scope>NUCLEOTIDE SEQUENCE [LARGE SCALE GENOMIC DNA]</scope>
    <source>
        <strain evidence="7 9">2789STDY5834959</strain>
    </source>
</reference>
<dbReference type="InterPro" id="IPR013154">
    <property type="entry name" value="ADH-like_N"/>
</dbReference>
<dbReference type="PROSITE" id="PS00059">
    <property type="entry name" value="ADH_ZINC"/>
    <property type="match status" value="1"/>
</dbReference>
<reference evidence="8" key="3">
    <citation type="submission" date="2020-02" db="EMBL/GenBank/DDBJ databases">
        <authorList>
            <person name="Littmann E."/>
            <person name="Sorbara M."/>
        </authorList>
    </citation>
    <scope>NUCLEOTIDE SEQUENCE</scope>
    <source>
        <strain evidence="8">MSK.14.57</strain>
    </source>
</reference>
<dbReference type="Proteomes" id="UP001644750">
    <property type="component" value="Unassembled WGS sequence"/>
</dbReference>
<dbReference type="Gene3D" id="3.40.50.720">
    <property type="entry name" value="NAD(P)-binding Rossmann-like Domain"/>
    <property type="match status" value="1"/>
</dbReference>
<dbReference type="EC" id="1.1.1.1" evidence="7"/>
<feature type="domain" description="Alcohol dehydrogenase-like N-terminal" evidence="6">
    <location>
        <begin position="24"/>
        <end position="137"/>
    </location>
</feature>
<dbReference type="Pfam" id="PF08240">
    <property type="entry name" value="ADH_N"/>
    <property type="match status" value="1"/>
</dbReference>
<comment type="similarity">
    <text evidence="4">Belongs to the zinc-containing alcohol dehydrogenase family.</text>
</comment>
<keyword evidence="1 4" id="KW-0479">Metal-binding</keyword>
<evidence type="ECO:0000256" key="4">
    <source>
        <dbReference type="RuleBase" id="RU361277"/>
    </source>
</evidence>
<feature type="domain" description="Alcohol dehydrogenase-like C-terminal" evidence="5">
    <location>
        <begin position="180"/>
        <end position="308"/>
    </location>
</feature>
<dbReference type="SUPFAM" id="SSF51735">
    <property type="entry name" value="NAD(P)-binding Rossmann-fold domains"/>
    <property type="match status" value="1"/>
</dbReference>
<dbReference type="GO" id="GO:0008270">
    <property type="term" value="F:zinc ion binding"/>
    <property type="evidence" value="ECO:0007669"/>
    <property type="project" value="InterPro"/>
</dbReference>
<organism evidence="7 9">
    <name type="scientific">Anaerostipes hadrus</name>
    <dbReference type="NCBI Taxonomy" id="649756"/>
    <lineage>
        <taxon>Bacteria</taxon>
        <taxon>Bacillati</taxon>
        <taxon>Bacillota</taxon>
        <taxon>Clostridia</taxon>
        <taxon>Lachnospirales</taxon>
        <taxon>Lachnospiraceae</taxon>
        <taxon>Anaerostipes</taxon>
    </lineage>
</organism>
<evidence type="ECO:0000259" key="6">
    <source>
        <dbReference type="Pfam" id="PF08240"/>
    </source>
</evidence>
<evidence type="ECO:0000313" key="10">
    <source>
        <dbReference type="Proteomes" id="UP001644750"/>
    </source>
</evidence>
<evidence type="ECO:0000313" key="8">
    <source>
        <dbReference type="EMBL" id="NSJ80761.1"/>
    </source>
</evidence>
<sequence length="348" mass="38202">MKAIILNQPKDFSIKEIDKPRIKDDEVLIRVKASGICTNDVRDFNGDCNYSYPRIGGHEYGGVIEEIGAAVNKAHFKKGDKVVPYIIDDCKECYYCKHGDENICEHHAHSHIFHNPEGLSGYGGFGEFVVAKADDLFVYAEDTPFEKMAFTEPVACVINSINRTDIKFGDDVVVIGGGTMGLLHVILLRQRGARVILSEPLAERREKALSLGCSNVIDPMAGDAVEAVKALTGGRGANFVFNTTAIPVIAGQAVEMTAPTGTTIMFSSIHPNEKVPVDMGAIHSYQKTITGAVSPTVLSFHEAVQMIEKRLLDPTVLTEKIYDYQEFDEAIKTASRPDTYKVILKFGE</sequence>
<dbReference type="InterPro" id="IPR036291">
    <property type="entry name" value="NAD(P)-bd_dom_sf"/>
</dbReference>
<dbReference type="Gene3D" id="3.90.180.10">
    <property type="entry name" value="Medium-chain alcohol dehydrogenases, catalytic domain"/>
    <property type="match status" value="1"/>
</dbReference>
<evidence type="ECO:0000313" key="9">
    <source>
        <dbReference type="Proteomes" id="UP000095553"/>
    </source>
</evidence>
<dbReference type="InterPro" id="IPR050129">
    <property type="entry name" value="Zn_alcohol_dh"/>
</dbReference>
<accession>A0A173U4U6</accession>
<gene>
    <name evidence="7" type="ORF">ERS852571_02524</name>
    <name evidence="8" type="ORF">G5A72_14480</name>
</gene>
<reference evidence="8 10" key="2">
    <citation type="journal article" date="2020" name="Cell Host Microbe">
        <title>Functional and Genomic Variation between Human-Derived Isolates of Lachnospiraceae Reveals Inter- and Intra-Species Diversity.</title>
        <authorList>
            <person name="Sorbara M.T."/>
            <person name="Littmann E.R."/>
            <person name="Fontana E."/>
            <person name="Moody T.U."/>
            <person name="Kohout C.E."/>
            <person name="Gjonbalaj M."/>
            <person name="Eaton V."/>
            <person name="Seok R."/>
            <person name="Leiner I.M."/>
            <person name="Pamer E.G."/>
        </authorList>
    </citation>
    <scope>NUCLEOTIDE SEQUENCE [LARGE SCALE GENOMIC DNA]</scope>
    <source>
        <strain evidence="8 10">MSK.14.57</strain>
    </source>
</reference>
<evidence type="ECO:0000259" key="5">
    <source>
        <dbReference type="Pfam" id="PF00107"/>
    </source>
</evidence>
<dbReference type="EMBL" id="JAAITB010000039">
    <property type="protein sequence ID" value="NSJ80761.1"/>
    <property type="molecule type" value="Genomic_DNA"/>
</dbReference>
<dbReference type="RefSeq" id="WP_055073254.1">
    <property type="nucleotide sequence ID" value="NZ_CAXSPF010000001.1"/>
</dbReference>
<dbReference type="AlphaFoldDB" id="A0A173U4U6"/>
<dbReference type="Pfam" id="PF00107">
    <property type="entry name" value="ADH_zinc_N"/>
    <property type="match status" value="1"/>
</dbReference>
<keyword evidence="10" id="KW-1185">Reference proteome</keyword>
<dbReference type="EMBL" id="CYXY01000017">
    <property type="protein sequence ID" value="CUN10082.1"/>
    <property type="molecule type" value="Genomic_DNA"/>
</dbReference>
<dbReference type="GO" id="GO:0004022">
    <property type="term" value="F:alcohol dehydrogenase (NAD+) activity"/>
    <property type="evidence" value="ECO:0007669"/>
    <property type="project" value="UniProtKB-EC"/>
</dbReference>
<dbReference type="PANTHER" id="PTHR43401">
    <property type="entry name" value="L-THREONINE 3-DEHYDROGENASE"/>
    <property type="match status" value="1"/>
</dbReference>
<comment type="cofactor">
    <cofactor evidence="4">
        <name>Zn(2+)</name>
        <dbReference type="ChEBI" id="CHEBI:29105"/>
    </cofactor>
</comment>
<dbReference type="InterPro" id="IPR011032">
    <property type="entry name" value="GroES-like_sf"/>
</dbReference>
<evidence type="ECO:0000256" key="3">
    <source>
        <dbReference type="ARBA" id="ARBA00023002"/>
    </source>
</evidence>
<keyword evidence="2 4" id="KW-0862">Zinc</keyword>
<dbReference type="InterPro" id="IPR013149">
    <property type="entry name" value="ADH-like_C"/>
</dbReference>
<proteinExistence type="inferred from homology"/>
<evidence type="ECO:0000256" key="1">
    <source>
        <dbReference type="ARBA" id="ARBA00022723"/>
    </source>
</evidence>
<evidence type="ECO:0000256" key="2">
    <source>
        <dbReference type="ARBA" id="ARBA00022833"/>
    </source>
</evidence>
<protein>
    <submittedName>
        <fullName evidence="7 8">Alcohol dehydrogenase</fullName>
        <ecNumber evidence="7">1.1.1.1</ecNumber>
    </submittedName>
</protein>
<dbReference type="PANTHER" id="PTHR43401:SF2">
    <property type="entry name" value="L-THREONINE 3-DEHYDROGENASE"/>
    <property type="match status" value="1"/>
</dbReference>
<evidence type="ECO:0000313" key="7">
    <source>
        <dbReference type="EMBL" id="CUN10082.1"/>
    </source>
</evidence>